<keyword evidence="3" id="KW-1185">Reference proteome</keyword>
<gene>
    <name evidence="2" type="ORF">KM029_18980</name>
</gene>
<dbReference type="EMBL" id="CP076129">
    <property type="protein sequence ID" value="QWG09765.1"/>
    <property type="molecule type" value="Genomic_DNA"/>
</dbReference>
<evidence type="ECO:0000313" key="2">
    <source>
        <dbReference type="EMBL" id="QWG09765.1"/>
    </source>
</evidence>
<organism evidence="2 3">
    <name type="scientific">Flammeovirga kamogawensis</name>
    <dbReference type="NCBI Taxonomy" id="373891"/>
    <lineage>
        <taxon>Bacteria</taxon>
        <taxon>Pseudomonadati</taxon>
        <taxon>Bacteroidota</taxon>
        <taxon>Cytophagia</taxon>
        <taxon>Cytophagales</taxon>
        <taxon>Flammeovirgaceae</taxon>
        <taxon>Flammeovirga</taxon>
    </lineage>
</organism>
<accession>A0ABX8H1Q9</accession>
<name>A0ABX8H1Q9_9BACT</name>
<keyword evidence="1" id="KW-0732">Signal</keyword>
<reference evidence="2 3" key="1">
    <citation type="submission" date="2021-05" db="EMBL/GenBank/DDBJ databases">
        <title>Comparative genomic studies on the polysaccharide-degrading batcterial strains of the Flammeovirga genus.</title>
        <authorList>
            <person name="Zewei F."/>
            <person name="Zheng Z."/>
            <person name="Yu L."/>
            <person name="Ruyue G."/>
            <person name="Yanhong M."/>
            <person name="Yuanyuan C."/>
            <person name="Jingyan G."/>
            <person name="Wenjun H."/>
        </authorList>
    </citation>
    <scope>NUCLEOTIDE SEQUENCE [LARGE SCALE GENOMIC DNA]</scope>
    <source>
        <strain evidence="2 3">YS10</strain>
    </source>
</reference>
<sequence>MKIFALLLTFLLSSFATQAQDISKATKWQIDNTNLFIRFVNNKWGDQTPEQNDKLYTSRLSQMLKIAKLKTDLANKDITNDDFNEKKLAVIKKYNLEHIEITGHSITEINLINKEFWKSLAE</sequence>
<proteinExistence type="predicted"/>
<protein>
    <submittedName>
        <fullName evidence="2">Uncharacterized protein</fullName>
    </submittedName>
</protein>
<evidence type="ECO:0000256" key="1">
    <source>
        <dbReference type="SAM" id="SignalP"/>
    </source>
</evidence>
<evidence type="ECO:0000313" key="3">
    <source>
        <dbReference type="Proteomes" id="UP000682802"/>
    </source>
</evidence>
<feature type="signal peptide" evidence="1">
    <location>
        <begin position="1"/>
        <end position="19"/>
    </location>
</feature>
<dbReference type="RefSeq" id="WP_144076431.1">
    <property type="nucleotide sequence ID" value="NZ_CP076129.1"/>
</dbReference>
<dbReference type="Proteomes" id="UP000682802">
    <property type="component" value="Chromosome 2"/>
</dbReference>
<feature type="chain" id="PRO_5046327256" evidence="1">
    <location>
        <begin position="20"/>
        <end position="122"/>
    </location>
</feature>